<organism evidence="10 11">
    <name type="scientific">Oenococcus kitaharae DSM 17330</name>
    <dbReference type="NCBI Taxonomy" id="1045004"/>
    <lineage>
        <taxon>Bacteria</taxon>
        <taxon>Bacillati</taxon>
        <taxon>Bacillota</taxon>
        <taxon>Bacilli</taxon>
        <taxon>Lactobacillales</taxon>
        <taxon>Lactobacillaceae</taxon>
        <taxon>Oenococcus</taxon>
    </lineage>
</organism>
<dbReference type="OrthoDB" id="9812295at2"/>
<dbReference type="Gene3D" id="3.90.1010.20">
    <property type="match status" value="1"/>
</dbReference>
<comment type="cofactor">
    <cofactor evidence="1">
        <name>FMN</name>
        <dbReference type="ChEBI" id="CHEBI:58210"/>
    </cofactor>
</comment>
<dbReference type="GO" id="GO:0016020">
    <property type="term" value="C:membrane"/>
    <property type="evidence" value="ECO:0007669"/>
    <property type="project" value="InterPro"/>
</dbReference>
<dbReference type="EC" id="1.3.99.33" evidence="3"/>
<keyword evidence="5" id="KW-0285">Flavoprotein</keyword>
<dbReference type="Gene3D" id="3.90.700.10">
    <property type="entry name" value="Succinate dehydrogenase/fumarate reductase flavoprotein, catalytic domain"/>
    <property type="match status" value="1"/>
</dbReference>
<evidence type="ECO:0000256" key="6">
    <source>
        <dbReference type="ARBA" id="ARBA00022827"/>
    </source>
</evidence>
<comment type="cofactor">
    <cofactor evidence="2">
        <name>FAD</name>
        <dbReference type="ChEBI" id="CHEBI:57692"/>
    </cofactor>
</comment>
<dbReference type="STRING" id="336988.NT96_06580"/>
<dbReference type="RefSeq" id="WP_007747315.1">
    <property type="nucleotide sequence ID" value="NZ_CM001398.1"/>
</dbReference>
<dbReference type="Pfam" id="PF03358">
    <property type="entry name" value="FMN_red"/>
    <property type="match status" value="1"/>
</dbReference>
<feature type="domain" description="FMN-binding" evidence="9">
    <location>
        <begin position="720"/>
        <end position="794"/>
    </location>
</feature>
<name>G9WHC6_9LACO</name>
<dbReference type="InterPro" id="IPR029039">
    <property type="entry name" value="Flavoprotein-like_sf"/>
</dbReference>
<dbReference type="SUPFAM" id="SSF56425">
    <property type="entry name" value="Succinate dehydrogenase/fumarate reductase flavoprotein, catalytic domain"/>
    <property type="match status" value="1"/>
</dbReference>
<keyword evidence="6" id="KW-0274">FAD</keyword>
<dbReference type="Proteomes" id="UP000004959">
    <property type="component" value="Chromosome"/>
</dbReference>
<dbReference type="eggNOG" id="COG3976">
    <property type="taxonomic scope" value="Bacteria"/>
</dbReference>
<dbReference type="InterPro" id="IPR027477">
    <property type="entry name" value="Succ_DH/fumarate_Rdtase_cat_sf"/>
</dbReference>
<keyword evidence="11" id="KW-1185">Reference proteome</keyword>
<gene>
    <name evidence="10" type="ORF">OKIT_1848</name>
</gene>
<evidence type="ECO:0000259" key="9">
    <source>
        <dbReference type="SMART" id="SM00900"/>
    </source>
</evidence>
<dbReference type="InterPro" id="IPR003953">
    <property type="entry name" value="FAD-dep_OxRdtase_2_FAD-bd"/>
</dbReference>
<evidence type="ECO:0000256" key="7">
    <source>
        <dbReference type="ARBA" id="ARBA00023002"/>
    </source>
</evidence>
<dbReference type="InterPro" id="IPR050315">
    <property type="entry name" value="FAD-oxidoreductase_2"/>
</dbReference>
<dbReference type="InterPro" id="IPR005025">
    <property type="entry name" value="FMN_Rdtase-like_dom"/>
</dbReference>
<dbReference type="eggNOG" id="COG1053">
    <property type="taxonomic scope" value="Bacteria"/>
</dbReference>
<dbReference type="InterPro" id="IPR036188">
    <property type="entry name" value="FAD/NAD-bd_sf"/>
</dbReference>
<evidence type="ECO:0000256" key="3">
    <source>
        <dbReference type="ARBA" id="ARBA00013137"/>
    </source>
</evidence>
<evidence type="ECO:0000256" key="2">
    <source>
        <dbReference type="ARBA" id="ARBA00001974"/>
    </source>
</evidence>
<sequence length="800" mass="87971">MNFVALVGTNASYSFNRQLLAYMQRQFAKEAQITIVEISNLPLFSEDKILPDVVKHLQHEIDQSDGVIIATPEYDHSIPAALKSSIEWLSWEIHPLREKPVMIVGTSLGIQGTSRAQQHLRQILDSPGVGAFVMPGDEMMLGFAQNAFDARGDLKTSDNINFLRQCFTDFLNFVSKIPKKEPSKMEDTKKNAIQWESAVYDVIVLGFGAAGATAARFAADTGAKVLIVDSAPDGHEGGNTRYAGQLVLTGYDFKKMKTYFKQLFGPISVEEDTLDTYVDGLVNMRDYFTKYLGVPNPTSYNKVHRDPNYQAFANGLSPEYPEYEGSDTVDLTTVHDGYFDASLWKNLRKQVTDRAKEIDVWLESPAMHLISDPDSQAVEGVQIQRKGQIVNVRARNGVVMAMGGFENNQDDIQNFIGVPKLKVIGTLYNKGDGIRMAQEVGAKLWHMKSFEGYGFDTGLVFDNPEEERGKFILSPWPELSHGSIFVAGDDGGRYLREDEDGRHGHAYEHGSWKSPTVYEHPHLIFDQAQFDKIKAQKELPYPDLFKLVIQADSLDELADKIQADRKTLADTVAAFNQFAENGEDAACHRDPASMQAFSQTGPYYAAPITTAMLNTQGGAKRNSRAEVLNASDQPIPHLYSAGEFGGINANQYNGGGNLAECLIFGKIAGENAAAVKGDQVIESRAAANTANLGSNDLSDEETLDQYETAANQYLGISEAGIGGQVVVRVTYMDNKIAKVEVLKESESEDVGRQAVMQLPDEMVEQNTYDVDAVSGASASSRAIKSAVKNALDKIKPVNAV</sequence>
<dbReference type="GO" id="GO:0008202">
    <property type="term" value="P:steroid metabolic process"/>
    <property type="evidence" value="ECO:0007669"/>
    <property type="project" value="UniProtKB-ARBA"/>
</dbReference>
<evidence type="ECO:0000256" key="4">
    <source>
        <dbReference type="ARBA" id="ARBA00015872"/>
    </source>
</evidence>
<dbReference type="GO" id="GO:0010181">
    <property type="term" value="F:FMN binding"/>
    <property type="evidence" value="ECO:0007669"/>
    <property type="project" value="InterPro"/>
</dbReference>
<dbReference type="EMBL" id="AFVZ01000001">
    <property type="protein sequence ID" value="EHN59918.1"/>
    <property type="molecule type" value="Genomic_DNA"/>
</dbReference>
<dbReference type="HOGENOM" id="CLU_011398_3_1_9"/>
<evidence type="ECO:0000256" key="5">
    <source>
        <dbReference type="ARBA" id="ARBA00022630"/>
    </source>
</evidence>
<dbReference type="PANTHER" id="PTHR43400:SF10">
    <property type="entry name" value="3-OXOSTEROID 1-DEHYDROGENASE"/>
    <property type="match status" value="1"/>
</dbReference>
<comment type="catalytic activity">
    <reaction evidence="8">
        <text>dihydrourocanate + A = urocanate + AH2</text>
        <dbReference type="Rhea" id="RHEA:36059"/>
        <dbReference type="ChEBI" id="CHEBI:13193"/>
        <dbReference type="ChEBI" id="CHEBI:17499"/>
        <dbReference type="ChEBI" id="CHEBI:27247"/>
        <dbReference type="ChEBI" id="CHEBI:72991"/>
        <dbReference type="EC" id="1.3.99.33"/>
    </reaction>
</comment>
<dbReference type="Gene3D" id="3.40.50.360">
    <property type="match status" value="1"/>
</dbReference>
<dbReference type="Pfam" id="PF04205">
    <property type="entry name" value="FMN_bind"/>
    <property type="match status" value="1"/>
</dbReference>
<dbReference type="InterPro" id="IPR007329">
    <property type="entry name" value="FMN-bd"/>
</dbReference>
<dbReference type="SMART" id="SM00900">
    <property type="entry name" value="FMN_bind"/>
    <property type="match status" value="1"/>
</dbReference>
<evidence type="ECO:0000256" key="1">
    <source>
        <dbReference type="ARBA" id="ARBA00001917"/>
    </source>
</evidence>
<dbReference type="Gene3D" id="3.50.50.60">
    <property type="entry name" value="FAD/NAD(P)-binding domain"/>
    <property type="match status" value="1"/>
</dbReference>
<dbReference type="AlphaFoldDB" id="G9WHC6"/>
<evidence type="ECO:0000256" key="8">
    <source>
        <dbReference type="ARBA" id="ARBA00049922"/>
    </source>
</evidence>
<dbReference type="PATRIC" id="fig|1045004.4.peg.1818"/>
<proteinExistence type="predicted"/>
<protein>
    <recommendedName>
        <fullName evidence="4">Urocanate reductase</fullName>
        <ecNumber evidence="3">1.3.99.33</ecNumber>
    </recommendedName>
</protein>
<evidence type="ECO:0000313" key="11">
    <source>
        <dbReference type="Proteomes" id="UP000004959"/>
    </source>
</evidence>
<evidence type="ECO:0000313" key="10">
    <source>
        <dbReference type="EMBL" id="EHN59918.1"/>
    </source>
</evidence>
<dbReference type="PANTHER" id="PTHR43400">
    <property type="entry name" value="FUMARATE REDUCTASE"/>
    <property type="match status" value="1"/>
</dbReference>
<dbReference type="SUPFAM" id="SSF51905">
    <property type="entry name" value="FAD/NAD(P)-binding domain"/>
    <property type="match status" value="1"/>
</dbReference>
<keyword evidence="7" id="KW-0560">Oxidoreductase</keyword>
<reference evidence="10 11" key="1">
    <citation type="journal article" date="2012" name="PLoS ONE">
        <title>Functional divergence in the genus oenococcus as predicted by genome sequencing of the newly-described species, Oenococcus kitaharae.</title>
        <authorList>
            <person name="Borneman A.R."/>
            <person name="McCarthy J.M."/>
            <person name="Chambers P.J."/>
            <person name="Bartowsky E.J."/>
        </authorList>
    </citation>
    <scope>NUCLEOTIDE SEQUENCE [LARGE SCALE GENOMIC DNA]</scope>
    <source>
        <strain evidence="11">DSM17330</strain>
    </source>
</reference>
<comment type="caution">
    <text evidence="10">The sequence shown here is derived from an EMBL/GenBank/DDBJ whole genome shotgun (WGS) entry which is preliminary data.</text>
</comment>
<accession>G9WHC6</accession>
<dbReference type="GO" id="GO:0033765">
    <property type="term" value="F:steroid dehydrogenase activity, acting on the CH-CH group of donors"/>
    <property type="evidence" value="ECO:0007669"/>
    <property type="project" value="UniProtKB-ARBA"/>
</dbReference>
<dbReference type="SUPFAM" id="SSF52218">
    <property type="entry name" value="Flavoproteins"/>
    <property type="match status" value="1"/>
</dbReference>
<dbReference type="Pfam" id="PF00890">
    <property type="entry name" value="FAD_binding_2"/>
    <property type="match status" value="1"/>
</dbReference>
<dbReference type="eggNOG" id="COG0431">
    <property type="taxonomic scope" value="Bacteria"/>
</dbReference>